<dbReference type="Proteomes" id="UP000552709">
    <property type="component" value="Unassembled WGS sequence"/>
</dbReference>
<gene>
    <name evidence="6" type="ORF">HNQ08_002737</name>
</gene>
<dbReference type="RefSeq" id="WP_184132893.1">
    <property type="nucleotide sequence ID" value="NZ_JACHFL010000006.1"/>
</dbReference>
<dbReference type="InterPro" id="IPR001486">
    <property type="entry name" value="Hemoglobin_trunc"/>
</dbReference>
<dbReference type="Pfam" id="PF01152">
    <property type="entry name" value="Bac_globin"/>
    <property type="match status" value="1"/>
</dbReference>
<evidence type="ECO:0000313" key="6">
    <source>
        <dbReference type="EMBL" id="MBB5363631.1"/>
    </source>
</evidence>
<keyword evidence="1" id="KW-0813">Transport</keyword>
<evidence type="ECO:0000313" key="7">
    <source>
        <dbReference type="Proteomes" id="UP000552709"/>
    </source>
</evidence>
<dbReference type="AlphaFoldDB" id="A0A7W8NES5"/>
<keyword evidence="2 5" id="KW-0349">Heme</keyword>
<accession>A0A7W8NES5</accession>
<feature type="binding site" description="distal binding residue" evidence="5">
    <location>
        <position position="74"/>
    </location>
    <ligand>
        <name>heme</name>
        <dbReference type="ChEBI" id="CHEBI:30413"/>
    </ligand>
    <ligandPart>
        <name>Fe</name>
        <dbReference type="ChEBI" id="CHEBI:18248"/>
    </ligandPart>
</feature>
<evidence type="ECO:0000256" key="2">
    <source>
        <dbReference type="ARBA" id="ARBA00022617"/>
    </source>
</evidence>
<organism evidence="6 7">
    <name type="scientific">Deinococcus humi</name>
    <dbReference type="NCBI Taxonomy" id="662880"/>
    <lineage>
        <taxon>Bacteria</taxon>
        <taxon>Thermotogati</taxon>
        <taxon>Deinococcota</taxon>
        <taxon>Deinococci</taxon>
        <taxon>Deinococcales</taxon>
        <taxon>Deinococcaceae</taxon>
        <taxon>Deinococcus</taxon>
    </lineage>
</organism>
<dbReference type="EMBL" id="JACHFL010000006">
    <property type="protein sequence ID" value="MBB5363631.1"/>
    <property type="molecule type" value="Genomic_DNA"/>
</dbReference>
<proteinExistence type="predicted"/>
<keyword evidence="7" id="KW-1185">Reference proteome</keyword>
<keyword evidence="3 5" id="KW-0479">Metal-binding</keyword>
<keyword evidence="4 5" id="KW-0408">Iron</keyword>
<protein>
    <submittedName>
        <fullName evidence="6">Hemoglobin</fullName>
    </submittedName>
</protein>
<dbReference type="InterPro" id="IPR012292">
    <property type="entry name" value="Globin/Proto"/>
</dbReference>
<comment type="caution">
    <text evidence="6">The sequence shown here is derived from an EMBL/GenBank/DDBJ whole genome shotgun (WGS) entry which is preliminary data.</text>
</comment>
<evidence type="ECO:0000256" key="4">
    <source>
        <dbReference type="ARBA" id="ARBA00023004"/>
    </source>
</evidence>
<reference evidence="6 7" key="1">
    <citation type="submission" date="2020-08" db="EMBL/GenBank/DDBJ databases">
        <title>Genomic Encyclopedia of Type Strains, Phase IV (KMG-IV): sequencing the most valuable type-strain genomes for metagenomic binning, comparative biology and taxonomic classification.</title>
        <authorList>
            <person name="Goeker M."/>
        </authorList>
    </citation>
    <scope>NUCLEOTIDE SEQUENCE [LARGE SCALE GENOMIC DNA]</scope>
    <source>
        <strain evidence="6 7">DSM 27939</strain>
    </source>
</reference>
<dbReference type="SUPFAM" id="SSF46458">
    <property type="entry name" value="Globin-like"/>
    <property type="match status" value="1"/>
</dbReference>
<dbReference type="GO" id="GO:0020037">
    <property type="term" value="F:heme binding"/>
    <property type="evidence" value="ECO:0007669"/>
    <property type="project" value="InterPro"/>
</dbReference>
<evidence type="ECO:0000256" key="1">
    <source>
        <dbReference type="ARBA" id="ARBA00022448"/>
    </source>
</evidence>
<dbReference type="GO" id="GO:0019825">
    <property type="term" value="F:oxygen binding"/>
    <property type="evidence" value="ECO:0007669"/>
    <property type="project" value="InterPro"/>
</dbReference>
<name>A0A7W8NES5_9DEIO</name>
<dbReference type="GO" id="GO:0046872">
    <property type="term" value="F:metal ion binding"/>
    <property type="evidence" value="ECO:0007669"/>
    <property type="project" value="UniProtKB-KW"/>
</dbReference>
<evidence type="ECO:0000256" key="3">
    <source>
        <dbReference type="ARBA" id="ARBA00022723"/>
    </source>
</evidence>
<dbReference type="InterPro" id="IPR009050">
    <property type="entry name" value="Globin-like_sf"/>
</dbReference>
<evidence type="ECO:0000256" key="5">
    <source>
        <dbReference type="PIRSR" id="PIRSR601486-1"/>
    </source>
</evidence>
<dbReference type="CDD" id="cd08916">
    <property type="entry name" value="TrHb3_P"/>
    <property type="match status" value="1"/>
</dbReference>
<dbReference type="Gene3D" id="1.10.490.10">
    <property type="entry name" value="Globins"/>
    <property type="match status" value="1"/>
</dbReference>
<sequence length="132" mass="14829">MTLYDRVGDERLRVLLYAFYRRAAQHPELGPVFTRVLGPFPRAGWPVHLLRIEGFWRTVMGGAGAYRGAPGPAHQSLGIDASHFEAWLHLWREALNETLPSPDAEAVYQLAARMRVNLQRVATTPVPRAGEN</sequence>